<dbReference type="EMBL" id="RKLO01000005">
    <property type="protein sequence ID" value="RVW01285.1"/>
    <property type="molecule type" value="Genomic_DNA"/>
</dbReference>
<accession>A0A3S3DYM5</accession>
<dbReference type="Proteomes" id="UP000283479">
    <property type="component" value="Unassembled WGS sequence"/>
</dbReference>
<comment type="caution">
    <text evidence="4">The sequence shown here is derived from an EMBL/GenBank/DDBJ whole genome shotgun (WGS) entry which is preliminary data.</text>
</comment>
<dbReference type="Gene3D" id="1.10.357.10">
    <property type="entry name" value="Tetracycline Repressor, domain 2"/>
    <property type="match status" value="1"/>
</dbReference>
<name>A0A3S3DYM5_9NOCA</name>
<dbReference type="RefSeq" id="WP_127955187.1">
    <property type="nucleotide sequence ID" value="NZ_RKLO01000005.1"/>
</dbReference>
<dbReference type="SUPFAM" id="SSF46689">
    <property type="entry name" value="Homeodomain-like"/>
    <property type="match status" value="1"/>
</dbReference>
<evidence type="ECO:0000256" key="1">
    <source>
        <dbReference type="ARBA" id="ARBA00023125"/>
    </source>
</evidence>
<dbReference type="AlphaFoldDB" id="A0A3S3DYM5"/>
<proteinExistence type="predicted"/>
<feature type="DNA-binding region" description="H-T-H motif" evidence="2">
    <location>
        <begin position="25"/>
        <end position="44"/>
    </location>
</feature>
<evidence type="ECO:0000313" key="5">
    <source>
        <dbReference type="Proteomes" id="UP000283479"/>
    </source>
</evidence>
<dbReference type="PROSITE" id="PS50977">
    <property type="entry name" value="HTH_TETR_2"/>
    <property type="match status" value="1"/>
</dbReference>
<reference evidence="4 5" key="1">
    <citation type="submission" date="2018-11" db="EMBL/GenBank/DDBJ databases">
        <title>Rhodococcus spongicola sp. nov. and Rhodococcus xishaensis sp. nov. from marine sponges.</title>
        <authorList>
            <person name="Li L."/>
            <person name="Lin H.W."/>
        </authorList>
    </citation>
    <scope>NUCLEOTIDE SEQUENCE [LARGE SCALE GENOMIC DNA]</scope>
    <source>
        <strain evidence="4 5">LHW51113</strain>
    </source>
</reference>
<dbReference type="InterPro" id="IPR009057">
    <property type="entry name" value="Homeodomain-like_sf"/>
</dbReference>
<evidence type="ECO:0000313" key="4">
    <source>
        <dbReference type="EMBL" id="RVW01285.1"/>
    </source>
</evidence>
<dbReference type="InterPro" id="IPR001647">
    <property type="entry name" value="HTH_TetR"/>
</dbReference>
<organism evidence="4 5">
    <name type="scientific">Rhodococcus xishaensis</name>
    <dbReference type="NCBI Taxonomy" id="2487364"/>
    <lineage>
        <taxon>Bacteria</taxon>
        <taxon>Bacillati</taxon>
        <taxon>Actinomycetota</taxon>
        <taxon>Actinomycetes</taxon>
        <taxon>Mycobacteriales</taxon>
        <taxon>Nocardiaceae</taxon>
        <taxon>Rhodococcus</taxon>
    </lineage>
</organism>
<dbReference type="GO" id="GO:0003677">
    <property type="term" value="F:DNA binding"/>
    <property type="evidence" value="ECO:0007669"/>
    <property type="project" value="UniProtKB-UniRule"/>
</dbReference>
<dbReference type="Pfam" id="PF00440">
    <property type="entry name" value="TetR_N"/>
    <property type="match status" value="1"/>
</dbReference>
<feature type="domain" description="HTH tetR-type" evidence="3">
    <location>
        <begin position="3"/>
        <end position="62"/>
    </location>
</feature>
<gene>
    <name evidence="4" type="ORF">EGT50_13750</name>
</gene>
<sequence length="87" mass="9563">MGRAAGPRLLIAAQQIVARDGAAASLEEIARVAGVGSATLRRHFPSRWTLIQAIFREEEESRKRWARGERSILGQDLFHPNGASVAR</sequence>
<evidence type="ECO:0000259" key="3">
    <source>
        <dbReference type="PROSITE" id="PS50977"/>
    </source>
</evidence>
<protein>
    <submittedName>
        <fullName evidence="4">TetR family transcriptional regulator</fullName>
    </submittedName>
</protein>
<dbReference type="OrthoDB" id="9795011at2"/>
<evidence type="ECO:0000256" key="2">
    <source>
        <dbReference type="PROSITE-ProRule" id="PRU00335"/>
    </source>
</evidence>
<keyword evidence="5" id="KW-1185">Reference proteome</keyword>
<keyword evidence="1 2" id="KW-0238">DNA-binding</keyword>